<dbReference type="SUPFAM" id="SSF48371">
    <property type="entry name" value="ARM repeat"/>
    <property type="match status" value="1"/>
</dbReference>
<dbReference type="InterPro" id="IPR000225">
    <property type="entry name" value="Armadillo"/>
</dbReference>
<evidence type="ECO:0000256" key="3">
    <source>
        <dbReference type="ARBA" id="ARBA00004514"/>
    </source>
</evidence>
<evidence type="ECO:0000256" key="5">
    <source>
        <dbReference type="ARBA" id="ARBA00022824"/>
    </source>
</evidence>
<proteinExistence type="predicted"/>
<dbReference type="PANTHER" id="PTHR10957">
    <property type="entry name" value="RAP1 GTPASE-GDP DISSOCIATION STIMULATOR 1"/>
    <property type="match status" value="1"/>
</dbReference>
<dbReference type="EMBL" id="KZ819306">
    <property type="protein sequence ID" value="PWN95105.1"/>
    <property type="molecule type" value="Genomic_DNA"/>
</dbReference>
<dbReference type="STRING" id="58919.A0A316Z4H8"/>
<gene>
    <name evidence="9" type="ORF">FA09DRAFT_363034</name>
</gene>
<feature type="region of interest" description="Disordered" evidence="8">
    <location>
        <begin position="633"/>
        <end position="663"/>
    </location>
</feature>
<comment type="subcellular location">
    <subcellularLocation>
        <location evidence="3">Cytoplasm</location>
        <location evidence="3">Cytosol</location>
    </subcellularLocation>
    <subcellularLocation>
        <location evidence="2">Endoplasmic reticulum</location>
    </subcellularLocation>
    <subcellularLocation>
        <location evidence="1">Mitochondrion</location>
    </subcellularLocation>
</comment>
<feature type="compositionally biased region" description="Polar residues" evidence="8">
    <location>
        <begin position="645"/>
        <end position="657"/>
    </location>
</feature>
<reference evidence="9 10" key="1">
    <citation type="journal article" date="2018" name="Mol. Biol. Evol.">
        <title>Broad Genomic Sampling Reveals a Smut Pathogenic Ancestry of the Fungal Clade Ustilaginomycotina.</title>
        <authorList>
            <person name="Kijpornyongpan T."/>
            <person name="Mondo S.J."/>
            <person name="Barry K."/>
            <person name="Sandor L."/>
            <person name="Lee J."/>
            <person name="Lipzen A."/>
            <person name="Pangilinan J."/>
            <person name="LaButti K."/>
            <person name="Hainaut M."/>
            <person name="Henrissat B."/>
            <person name="Grigoriev I.V."/>
            <person name="Spatafora J.W."/>
            <person name="Aime M.C."/>
        </authorList>
    </citation>
    <scope>NUCLEOTIDE SEQUENCE [LARGE SCALE GENOMIC DNA]</scope>
    <source>
        <strain evidence="9 10">MCA 4186</strain>
    </source>
</reference>
<dbReference type="Gene3D" id="1.25.10.10">
    <property type="entry name" value="Leucine-rich Repeat Variant"/>
    <property type="match status" value="2"/>
</dbReference>
<protein>
    <recommendedName>
        <fullName evidence="11">ARM repeat-containing protein</fullName>
    </recommendedName>
</protein>
<evidence type="ECO:0000256" key="7">
    <source>
        <dbReference type="PROSITE-ProRule" id="PRU00259"/>
    </source>
</evidence>
<sequence length="691" mass="73065">MSLADALGELHAIVAARVPQLAPLASPADLAAAAAVLRPLADALRTDASRAELGETELPRLVVQVLRAAVAEEGAGSAEARVQAMRTLANLAIDCVENRDVLLAVGAAQPVIALLALHLASAGPLSPAALAQVRTAAGALLNLTLEHVAAQRALRSPEALHTLVGLVCDARLYVPLCWTREPDTEWEARQSTATWLARVLSDACAVEESQERADEADDRRDKDEPIAGLEHMSLHAEPLETLCEGQGYAGLFRPLLPFLDATDVPAGLDADEALELLSSDIDLVSSLLALFDAASRRSASFRTRAMLAAPELEGHTHAMPACPLALLARFLDVATLPPTLSGSPEQPSDEAKAFGLVKADAARALVGISAADENMELLFGSAGESAWFVELCREWLARRDRSDLQSTALLGLGNLARKDEHCLALAQHAQLLPTLSSLLGAQAPDPKLAYGAVGLLKNLAIPAANKSVLGERGFVSAVVPFLATRYDGVQPLQFATVGLLKHLLAGVPENAMALVCPPATPEAEAPLAAVLELVGRTQDAPTRLEGTRILVNGLRALFAASAAGDSDDERRRRSEARSRFVRAPVADALAAMLGASSKYPILTNEAIFALTLLASESQGRSLVLEALFLAREEESDERSPRAPQRQGTADSAASTRTEVPRPPKTACDRLRLVLWTPNSSPAIHATRALHC</sequence>
<dbReference type="GO" id="GO:0005829">
    <property type="term" value="C:cytosol"/>
    <property type="evidence" value="ECO:0007669"/>
    <property type="project" value="UniProtKB-SubCell"/>
</dbReference>
<feature type="repeat" description="ARM" evidence="7">
    <location>
        <begin position="430"/>
        <end position="460"/>
    </location>
</feature>
<organism evidence="9 10">
    <name type="scientific">Tilletiopsis washingtonensis</name>
    <dbReference type="NCBI Taxonomy" id="58919"/>
    <lineage>
        <taxon>Eukaryota</taxon>
        <taxon>Fungi</taxon>
        <taxon>Dikarya</taxon>
        <taxon>Basidiomycota</taxon>
        <taxon>Ustilaginomycotina</taxon>
        <taxon>Exobasidiomycetes</taxon>
        <taxon>Entylomatales</taxon>
        <taxon>Entylomatales incertae sedis</taxon>
        <taxon>Tilletiopsis</taxon>
    </lineage>
</organism>
<keyword evidence="5" id="KW-0256">Endoplasmic reticulum</keyword>
<evidence type="ECO:0000313" key="9">
    <source>
        <dbReference type="EMBL" id="PWN95105.1"/>
    </source>
</evidence>
<evidence type="ECO:0000256" key="1">
    <source>
        <dbReference type="ARBA" id="ARBA00004173"/>
    </source>
</evidence>
<keyword evidence="10" id="KW-1185">Reference proteome</keyword>
<keyword evidence="6" id="KW-0496">Mitochondrion</keyword>
<dbReference type="GO" id="GO:0005783">
    <property type="term" value="C:endoplasmic reticulum"/>
    <property type="evidence" value="ECO:0007669"/>
    <property type="project" value="UniProtKB-SubCell"/>
</dbReference>
<dbReference type="GO" id="GO:0005739">
    <property type="term" value="C:mitochondrion"/>
    <property type="evidence" value="ECO:0007669"/>
    <property type="project" value="UniProtKB-SubCell"/>
</dbReference>
<dbReference type="SMART" id="SM00185">
    <property type="entry name" value="ARM"/>
    <property type="match status" value="4"/>
</dbReference>
<evidence type="ECO:0000256" key="2">
    <source>
        <dbReference type="ARBA" id="ARBA00004240"/>
    </source>
</evidence>
<evidence type="ECO:0008006" key="11">
    <source>
        <dbReference type="Google" id="ProtNLM"/>
    </source>
</evidence>
<dbReference type="GeneID" id="37273090"/>
<evidence type="ECO:0000256" key="4">
    <source>
        <dbReference type="ARBA" id="ARBA00022490"/>
    </source>
</evidence>
<keyword evidence="4" id="KW-0963">Cytoplasm</keyword>
<dbReference type="GO" id="GO:0005085">
    <property type="term" value="F:guanyl-nucleotide exchange factor activity"/>
    <property type="evidence" value="ECO:0007669"/>
    <property type="project" value="InterPro"/>
</dbReference>
<dbReference type="InterPro" id="IPR016024">
    <property type="entry name" value="ARM-type_fold"/>
</dbReference>
<dbReference type="AlphaFoldDB" id="A0A316Z4H8"/>
<dbReference type="InterPro" id="IPR040144">
    <property type="entry name" value="RAP1GDS1"/>
</dbReference>
<dbReference type="RefSeq" id="XP_025595384.1">
    <property type="nucleotide sequence ID" value="XM_025745546.1"/>
</dbReference>
<dbReference type="Proteomes" id="UP000245946">
    <property type="component" value="Unassembled WGS sequence"/>
</dbReference>
<evidence type="ECO:0000256" key="6">
    <source>
        <dbReference type="ARBA" id="ARBA00023128"/>
    </source>
</evidence>
<name>A0A316Z4H8_9BASI</name>
<dbReference type="InterPro" id="IPR011989">
    <property type="entry name" value="ARM-like"/>
</dbReference>
<accession>A0A316Z4H8</accession>
<dbReference type="PROSITE" id="PS50176">
    <property type="entry name" value="ARM_REPEAT"/>
    <property type="match status" value="1"/>
</dbReference>
<dbReference type="OrthoDB" id="26149at2759"/>
<evidence type="ECO:0000313" key="10">
    <source>
        <dbReference type="Proteomes" id="UP000245946"/>
    </source>
</evidence>
<evidence type="ECO:0000256" key="8">
    <source>
        <dbReference type="SAM" id="MobiDB-lite"/>
    </source>
</evidence>